<dbReference type="AlphaFoldDB" id="A0A420IHC6"/>
<dbReference type="Proteomes" id="UP000285326">
    <property type="component" value="Unassembled WGS sequence"/>
</dbReference>
<protein>
    <submittedName>
        <fullName evidence="1">Putative at hook domain-containing protein</fullName>
    </submittedName>
</protein>
<sequence>MNREVFSESEKRFLVTEILKASSVPLDRILLLFNELNEGPHWEHIYFPPGRTLQECKATFEALRSAHCLAFGLPTSPAFYRTPYALIPDSAISSRTTFYKRKADFDNVESPQFVSLKSK</sequence>
<proteinExistence type="predicted"/>
<gene>
    <name evidence="1" type="ORF">GcM1_242152</name>
</gene>
<comment type="caution">
    <text evidence="1">The sequence shown here is derived from an EMBL/GenBank/DDBJ whole genome shotgun (WGS) entry which is preliminary data.</text>
</comment>
<evidence type="ECO:0000313" key="1">
    <source>
        <dbReference type="EMBL" id="RKF73935.1"/>
    </source>
</evidence>
<evidence type="ECO:0000313" key="2">
    <source>
        <dbReference type="Proteomes" id="UP000285326"/>
    </source>
</evidence>
<accession>A0A420IHC6</accession>
<organism evidence="1 2">
    <name type="scientific">Golovinomyces cichoracearum</name>
    <dbReference type="NCBI Taxonomy" id="62708"/>
    <lineage>
        <taxon>Eukaryota</taxon>
        <taxon>Fungi</taxon>
        <taxon>Dikarya</taxon>
        <taxon>Ascomycota</taxon>
        <taxon>Pezizomycotina</taxon>
        <taxon>Leotiomycetes</taxon>
        <taxon>Erysiphales</taxon>
        <taxon>Erysiphaceae</taxon>
        <taxon>Golovinomyces</taxon>
    </lineage>
</organism>
<dbReference type="EMBL" id="MCBS01024207">
    <property type="protein sequence ID" value="RKF73935.1"/>
    <property type="molecule type" value="Genomic_DNA"/>
</dbReference>
<reference evidence="1 2" key="1">
    <citation type="journal article" date="2018" name="BMC Genomics">
        <title>Comparative genome analyses reveal sequence features reflecting distinct modes of host-adaptation between dicot and monocot powdery mildew.</title>
        <authorList>
            <person name="Wu Y."/>
            <person name="Ma X."/>
            <person name="Pan Z."/>
            <person name="Kale S.D."/>
            <person name="Song Y."/>
            <person name="King H."/>
            <person name="Zhang Q."/>
            <person name="Presley C."/>
            <person name="Deng X."/>
            <person name="Wei C.I."/>
            <person name="Xiao S."/>
        </authorList>
    </citation>
    <scope>NUCLEOTIDE SEQUENCE [LARGE SCALE GENOMIC DNA]</scope>
    <source>
        <strain evidence="1">UMSG1</strain>
    </source>
</reference>
<name>A0A420IHC6_9PEZI</name>